<reference evidence="2" key="1">
    <citation type="submission" date="2016-01" db="EMBL/GenBank/DDBJ databases">
        <title>Complete genome sequence of Microbulbifer sp. CCB-MM1, a halophile isolated from Matang Mangrove Forest, Perak.</title>
        <authorList>
            <person name="Moh T.H."/>
            <person name="Dinesh B."/>
            <person name="Lau N.-S."/>
            <person name="Go F."/>
            <person name="Alexander Chong S.-C."/>
        </authorList>
    </citation>
    <scope>NUCLEOTIDE SEQUENCE [LARGE SCALE GENOMIC DNA]</scope>
    <source>
        <strain evidence="2">CCB-MM1</strain>
    </source>
</reference>
<protein>
    <submittedName>
        <fullName evidence="1">Uncharacterized protein</fullName>
    </submittedName>
</protein>
<dbReference type="EMBL" id="CP014143">
    <property type="protein sequence ID" value="AOS96981.1"/>
    <property type="molecule type" value="Genomic_DNA"/>
</dbReference>
<keyword evidence="2" id="KW-1185">Reference proteome</keyword>
<sequence length="154" mass="16803">MRALGSGIESAAELCRRLCSSPLLEAVLASWLASLPDSMVGILVFVRLSLLLGMLWLGEEREELLEGMLLAVCGWLWLRLDDGLLELGCDWDWGCDDELDDWGCDGCAGGCCCVCWLLQPVTTALSTIAEASVRQLSVCCFELCTAIRRVIVLS</sequence>
<dbReference type="RefSeq" id="WP_145924345.1">
    <property type="nucleotide sequence ID" value="NZ_CP014143.1"/>
</dbReference>
<proteinExistence type="predicted"/>
<dbReference type="KEGG" id="micc:AUP74_01545"/>
<gene>
    <name evidence="1" type="ORF">AUP74_01545</name>
</gene>
<evidence type="ECO:0000313" key="2">
    <source>
        <dbReference type="Proteomes" id="UP000095672"/>
    </source>
</evidence>
<dbReference type="AlphaFoldDB" id="A0A1C9W747"/>
<evidence type="ECO:0000313" key="1">
    <source>
        <dbReference type="EMBL" id="AOS96981.1"/>
    </source>
</evidence>
<dbReference type="Proteomes" id="UP000095672">
    <property type="component" value="Chromosome"/>
</dbReference>
<dbReference type="OrthoDB" id="10009722at2"/>
<organism evidence="1 2">
    <name type="scientific">Microbulbifer aggregans</name>
    <dbReference type="NCBI Taxonomy" id="1769779"/>
    <lineage>
        <taxon>Bacteria</taxon>
        <taxon>Pseudomonadati</taxon>
        <taxon>Pseudomonadota</taxon>
        <taxon>Gammaproteobacteria</taxon>
        <taxon>Cellvibrionales</taxon>
        <taxon>Microbulbiferaceae</taxon>
        <taxon>Microbulbifer</taxon>
    </lineage>
</organism>
<accession>A0A1C9W747</accession>
<name>A0A1C9W747_9GAMM</name>